<dbReference type="AlphaFoldDB" id="A0AAD9CJ62"/>
<dbReference type="PRINTS" id="PR01217">
    <property type="entry name" value="PRICHEXTENSN"/>
</dbReference>
<feature type="compositionally biased region" description="Basic and acidic residues" evidence="1">
    <location>
        <begin position="65"/>
        <end position="80"/>
    </location>
</feature>
<organism evidence="2 3">
    <name type="scientific">Dissostichus eleginoides</name>
    <name type="common">Patagonian toothfish</name>
    <name type="synonym">Dissostichus amissus</name>
    <dbReference type="NCBI Taxonomy" id="100907"/>
    <lineage>
        <taxon>Eukaryota</taxon>
        <taxon>Metazoa</taxon>
        <taxon>Chordata</taxon>
        <taxon>Craniata</taxon>
        <taxon>Vertebrata</taxon>
        <taxon>Euteleostomi</taxon>
        <taxon>Actinopterygii</taxon>
        <taxon>Neopterygii</taxon>
        <taxon>Teleostei</taxon>
        <taxon>Neoteleostei</taxon>
        <taxon>Acanthomorphata</taxon>
        <taxon>Eupercaria</taxon>
        <taxon>Perciformes</taxon>
        <taxon>Notothenioidei</taxon>
        <taxon>Nototheniidae</taxon>
        <taxon>Dissostichus</taxon>
    </lineage>
</organism>
<accession>A0AAD9CJ62</accession>
<feature type="compositionally biased region" description="Basic and acidic residues" evidence="1">
    <location>
        <begin position="129"/>
        <end position="140"/>
    </location>
</feature>
<protein>
    <submittedName>
        <fullName evidence="2">Phosphatidylinositol 4-phosphate 3-kinase C2 domain containing subunit beta</fullName>
    </submittedName>
</protein>
<evidence type="ECO:0000313" key="3">
    <source>
        <dbReference type="Proteomes" id="UP001228049"/>
    </source>
</evidence>
<evidence type="ECO:0000256" key="1">
    <source>
        <dbReference type="SAM" id="MobiDB-lite"/>
    </source>
</evidence>
<evidence type="ECO:0000313" key="2">
    <source>
        <dbReference type="EMBL" id="KAK1902081.1"/>
    </source>
</evidence>
<name>A0AAD9CJ62_DISEL</name>
<feature type="region of interest" description="Disordered" evidence="1">
    <location>
        <begin position="268"/>
        <end position="291"/>
    </location>
</feature>
<sequence>MEYDALPQTQAGPEWLRDPGPAAAPPRRRPAEEPLWIRPLLTQPGGSQTPQGAPLYILDRPGVPKLRDSPRTEPLPKDDVPPALPPRNPRPLSPSCPPRPPQAPRRQPVHPRSGPSQSGPFQSGPPKMDPPKMDPPKVDPPKLGLNYDNITTRCPDSTGAGRGRGAARPTGTNQGSPWPGVKPSPLKSRPGPTSPSPRATGGSAGCLQTRTNGFGYELFQVSEERDEEVAAFCHMLDVLRSADPHSGRSRNRALCGRGQWRGRSYSRRWGQRQGHGEQQTLQRAAHLHLRR</sequence>
<feature type="compositionally biased region" description="Low complexity" evidence="1">
    <location>
        <begin position="104"/>
        <end position="126"/>
    </location>
</feature>
<feature type="region of interest" description="Disordered" evidence="1">
    <location>
        <begin position="1"/>
        <end position="208"/>
    </location>
</feature>
<dbReference type="Proteomes" id="UP001228049">
    <property type="component" value="Unassembled WGS sequence"/>
</dbReference>
<proteinExistence type="predicted"/>
<gene>
    <name evidence="2" type="ORF">KUDE01_005045</name>
</gene>
<feature type="compositionally biased region" description="Pro residues" evidence="1">
    <location>
        <begin position="82"/>
        <end position="103"/>
    </location>
</feature>
<dbReference type="EMBL" id="JASDAP010000006">
    <property type="protein sequence ID" value="KAK1902081.1"/>
    <property type="molecule type" value="Genomic_DNA"/>
</dbReference>
<keyword evidence="3" id="KW-1185">Reference proteome</keyword>
<comment type="caution">
    <text evidence="2">The sequence shown here is derived from an EMBL/GenBank/DDBJ whole genome shotgun (WGS) entry which is preliminary data.</text>
</comment>
<reference evidence="2" key="1">
    <citation type="submission" date="2023-04" db="EMBL/GenBank/DDBJ databases">
        <title>Chromosome-level genome of Chaenocephalus aceratus.</title>
        <authorList>
            <person name="Park H."/>
        </authorList>
    </citation>
    <scope>NUCLEOTIDE SEQUENCE</scope>
    <source>
        <strain evidence="2">DE</strain>
        <tissue evidence="2">Muscle</tissue>
    </source>
</reference>